<dbReference type="Gene3D" id="3.40.50.1980">
    <property type="entry name" value="Nitrogenase molybdenum iron protein domain"/>
    <property type="match status" value="1"/>
</dbReference>
<keyword evidence="2" id="KW-0436">Ligase</keyword>
<reference evidence="2" key="1">
    <citation type="submission" date="2022-12" db="EMBL/GenBank/DDBJ databases">
        <title>Isolation and characterisation of novel Methanocorpusculum spp. from native Australian herbivores indicates the genus is ancestrally host-associated.</title>
        <authorList>
            <person name="Volmer J.G."/>
            <person name="Soo R.M."/>
            <person name="Evans P.N."/>
            <person name="Hoedt E.C."/>
            <person name="Astorga Alsina A.L."/>
            <person name="Woodcroft B.J."/>
            <person name="Tyson G.W."/>
            <person name="Hugenholtz P."/>
            <person name="Morrison M."/>
        </authorList>
    </citation>
    <scope>NUCLEOTIDE SEQUENCE</scope>
    <source>
        <strain evidence="2">MG</strain>
    </source>
</reference>
<sequence length="354" mass="37752">MRYVQPRPSSIVAALYTLRDLDVDLAILHGPSGCSFKHARLLEEDGIRVLTTSLGDEEFIFGGQRLLEDVLRYAEEEFAPKKIAVVGTCVSMIIGEDMEAAIEASGISTPAIAVNIHAGFRENIDGVIAALEPAAAAGWISPEELERQRRVLAAANATERARGAACKTYIAPSRGDLKHVAAAELIALARSGKRGLAIMNAKKETAYMFADELLALHDAVPEANTLYLANLEERGLPKVRGDAAAILAQMRERGVNPVLCGALDEYGENGAAIAAKIAEARPDFILLVGVPHAVPPEALAGITVFSVTNGPRQVAPLKEQGHAHVMVEIDLHPKTLGVHEIVESEFGAVLRSVA</sequence>
<comment type="caution">
    <text evidence="2">The sequence shown here is derived from an EMBL/GenBank/DDBJ whole genome shotgun (WGS) entry which is preliminary data.</text>
</comment>
<organism evidence="2 3">
    <name type="scientific">Methanocorpusculum petauri</name>
    <dbReference type="NCBI Taxonomy" id="3002863"/>
    <lineage>
        <taxon>Archaea</taxon>
        <taxon>Methanobacteriati</taxon>
        <taxon>Methanobacteriota</taxon>
        <taxon>Stenosarchaea group</taxon>
        <taxon>Methanomicrobia</taxon>
        <taxon>Methanomicrobiales</taxon>
        <taxon>Methanocorpusculaceae</taxon>
        <taxon>Methanocorpusculum</taxon>
    </lineage>
</organism>
<dbReference type="InterPro" id="IPR017675">
    <property type="entry name" value="CfbD"/>
</dbReference>
<dbReference type="Proteomes" id="UP001141422">
    <property type="component" value="Unassembled WGS sequence"/>
</dbReference>
<keyword evidence="3" id="KW-1185">Reference proteome</keyword>
<dbReference type="RefSeq" id="WP_268924787.1">
    <property type="nucleotide sequence ID" value="NZ_JAPTGB010000008.1"/>
</dbReference>
<dbReference type="PANTHER" id="PTHR42846">
    <property type="entry name" value="NI-SIROHYDROCHLORIN A,C-DIAMIDE REDUCTIVE CYCLASE COMPLEX, COMPONENT CFBD"/>
    <property type="match status" value="1"/>
</dbReference>
<dbReference type="EMBL" id="JAPTGB010000008">
    <property type="protein sequence ID" value="MCZ0860504.1"/>
    <property type="molecule type" value="Genomic_DNA"/>
</dbReference>
<name>A0ABT4IFK0_9EURY</name>
<dbReference type="EC" id="6.3.3.7" evidence="2"/>
<gene>
    <name evidence="2" type="primary">cfbD</name>
    <name evidence="2" type="ORF">O0S10_04565</name>
</gene>
<evidence type="ECO:0000313" key="2">
    <source>
        <dbReference type="EMBL" id="MCZ0860504.1"/>
    </source>
</evidence>
<accession>A0ABT4IFK0</accession>
<feature type="domain" description="Nitrogenase/oxidoreductase component 1" evidence="1">
    <location>
        <begin position="17"/>
        <end position="116"/>
    </location>
</feature>
<dbReference type="Pfam" id="PF00148">
    <property type="entry name" value="Oxidored_nitro"/>
    <property type="match status" value="1"/>
</dbReference>
<dbReference type="NCBIfam" id="TIGR03282">
    <property type="entry name" value="methan_mark_13"/>
    <property type="match status" value="1"/>
</dbReference>
<protein>
    <submittedName>
        <fullName evidence="2">Ni-sirohydrochlorin a,c-diamide reductive cyclase catalytic subunit</fullName>
        <ecNumber evidence="2">6.3.3.7</ecNumber>
    </submittedName>
</protein>
<dbReference type="InterPro" id="IPR052673">
    <property type="entry name" value="Ni-siroh_cyclase_CfbD"/>
</dbReference>
<dbReference type="PANTHER" id="PTHR42846:SF1">
    <property type="entry name" value="NI-SIROHYDROCHLORIN A,C-DIAMIDE REDUCTIVE CYCLASE COMPLEX, COMPONENT CFBD"/>
    <property type="match status" value="1"/>
</dbReference>
<dbReference type="SUPFAM" id="SSF53807">
    <property type="entry name" value="Helical backbone' metal receptor"/>
    <property type="match status" value="1"/>
</dbReference>
<dbReference type="InterPro" id="IPR000510">
    <property type="entry name" value="Nase/OxRdtase_comp1"/>
</dbReference>
<evidence type="ECO:0000313" key="3">
    <source>
        <dbReference type="Proteomes" id="UP001141422"/>
    </source>
</evidence>
<evidence type="ECO:0000259" key="1">
    <source>
        <dbReference type="Pfam" id="PF00148"/>
    </source>
</evidence>
<dbReference type="GO" id="GO:0016874">
    <property type="term" value="F:ligase activity"/>
    <property type="evidence" value="ECO:0007669"/>
    <property type="project" value="UniProtKB-KW"/>
</dbReference>
<proteinExistence type="predicted"/>